<dbReference type="EMBL" id="JPVT01000065">
    <property type="protein sequence ID" value="KFN91993.1"/>
    <property type="molecule type" value="Genomic_DNA"/>
</dbReference>
<keyword evidence="3" id="KW-0645">Protease</keyword>
<feature type="transmembrane region" description="Helical" evidence="1">
    <location>
        <begin position="67"/>
        <end position="86"/>
    </location>
</feature>
<dbReference type="AlphaFoldDB" id="A0A091CDF5"/>
<feature type="domain" description="NfeD integral membrane" evidence="2">
    <location>
        <begin position="2"/>
        <end position="108"/>
    </location>
</feature>
<dbReference type="InterPro" id="IPR052165">
    <property type="entry name" value="Membrane_assoc_protease"/>
</dbReference>
<dbReference type="InterPro" id="IPR012340">
    <property type="entry name" value="NA-bd_OB-fold"/>
</dbReference>
<dbReference type="Proteomes" id="UP000029381">
    <property type="component" value="Unassembled WGS sequence"/>
</dbReference>
<feature type="transmembrane region" description="Helical" evidence="1">
    <location>
        <begin position="36"/>
        <end position="60"/>
    </location>
</feature>
<keyword evidence="1" id="KW-1133">Transmembrane helix</keyword>
<gene>
    <name evidence="3" type="ORF">TMU3MR103_0715</name>
</gene>
<reference evidence="3 4" key="1">
    <citation type="submission" date="2014-08" db="EMBL/GenBank/DDBJ databases">
        <title>Genome sequence of Tetragenococcus muriaticus.</title>
        <authorList>
            <person name="Chuea-nongthon C."/>
            <person name="Rodtong S."/>
            <person name="Yongsawatdigul J."/>
            <person name="Steele J.L."/>
            <person name="Liu X.-y."/>
            <person name="Speers J."/>
            <person name="Glasner J.D."/>
            <person name="Neeno-Eckwall E.C."/>
        </authorList>
    </citation>
    <scope>NUCLEOTIDE SEQUENCE [LARGE SCALE GENOMIC DNA]</scope>
    <source>
        <strain evidence="3 4">3MR10-3</strain>
    </source>
</reference>
<dbReference type="GO" id="GO:0006508">
    <property type="term" value="P:proteolysis"/>
    <property type="evidence" value="ECO:0007669"/>
    <property type="project" value="UniProtKB-KW"/>
</dbReference>
<protein>
    <submittedName>
        <fullName evidence="3">Putative membrane-bound ClpP family protease</fullName>
    </submittedName>
</protein>
<dbReference type="RefSeq" id="WP_028790866.1">
    <property type="nucleotide sequence ID" value="NZ_JPVT01000065.1"/>
</dbReference>
<comment type="caution">
    <text evidence="3">The sequence shown here is derived from an EMBL/GenBank/DDBJ whole genome shotgun (WGS) entry which is preliminary data.</text>
</comment>
<evidence type="ECO:0000259" key="2">
    <source>
        <dbReference type="Pfam" id="PF24961"/>
    </source>
</evidence>
<dbReference type="InterPro" id="IPR056739">
    <property type="entry name" value="NfeD_membrane"/>
</dbReference>
<name>A0A091CDF5_9ENTE</name>
<keyword evidence="1" id="KW-0472">Membrane</keyword>
<keyword evidence="1" id="KW-0812">Transmembrane</keyword>
<sequence>MESLLLTIGFIGLALAVLTPLTKVASLVTLASFTLYFYVIGIENWIPLALFILGLLLIVFEIFIPEFGIAGIIGAILLIAGLYWTVGDVIQTVRDLSIAVVFTTGLVAYLAKKGYSLTNVNKLVLQTDVPSSSDDKEKKHKPNLYPGLVGTAQTPLRPSGKATFGEEEGPTFDVLSSEGFISIGETIIVEQIQGTKVLVRKQKMENGG</sequence>
<accession>A0A091CDF5</accession>
<keyword evidence="3" id="KW-0378">Hydrolase</keyword>
<dbReference type="PANTHER" id="PTHR33507">
    <property type="entry name" value="INNER MEMBRANE PROTEIN YBBJ"/>
    <property type="match status" value="1"/>
</dbReference>
<evidence type="ECO:0000313" key="4">
    <source>
        <dbReference type="Proteomes" id="UP000029381"/>
    </source>
</evidence>
<dbReference type="PANTHER" id="PTHR33507:SF3">
    <property type="entry name" value="INNER MEMBRANE PROTEIN YBBJ"/>
    <property type="match status" value="1"/>
</dbReference>
<evidence type="ECO:0000256" key="1">
    <source>
        <dbReference type="SAM" id="Phobius"/>
    </source>
</evidence>
<keyword evidence="4" id="KW-1185">Reference proteome</keyword>
<evidence type="ECO:0000313" key="3">
    <source>
        <dbReference type="EMBL" id="KFN91993.1"/>
    </source>
</evidence>
<dbReference type="Gene3D" id="2.40.50.140">
    <property type="entry name" value="Nucleic acid-binding proteins"/>
    <property type="match status" value="1"/>
</dbReference>
<dbReference type="GO" id="GO:0005886">
    <property type="term" value="C:plasma membrane"/>
    <property type="evidence" value="ECO:0007669"/>
    <property type="project" value="TreeGrafter"/>
</dbReference>
<proteinExistence type="predicted"/>
<organism evidence="3 4">
    <name type="scientific">Tetragenococcus muriaticus 3MR10-3</name>
    <dbReference type="NCBI Taxonomy" id="1302648"/>
    <lineage>
        <taxon>Bacteria</taxon>
        <taxon>Bacillati</taxon>
        <taxon>Bacillota</taxon>
        <taxon>Bacilli</taxon>
        <taxon>Lactobacillales</taxon>
        <taxon>Enterococcaceae</taxon>
        <taxon>Tetragenococcus</taxon>
    </lineage>
</organism>
<dbReference type="Pfam" id="PF24961">
    <property type="entry name" value="NfeD_membrane"/>
    <property type="match status" value="1"/>
</dbReference>
<dbReference type="GO" id="GO:0008233">
    <property type="term" value="F:peptidase activity"/>
    <property type="evidence" value="ECO:0007669"/>
    <property type="project" value="UniProtKB-KW"/>
</dbReference>
<dbReference type="PATRIC" id="fig|1302648.3.peg.695"/>